<comment type="caution">
    <text evidence="6">The sequence shown here is derived from an EMBL/GenBank/DDBJ whole genome shotgun (WGS) entry which is preliminary data.</text>
</comment>
<sequence>MTYLSEKVSKKTKKALSPKTIRDTVSDIHAFFVWAEGRGFIEVNPFHLVSSTILEKKVGRKNKREWSPEEIKRFLDVSQSDPRIVAMFALALFTGMRGRELANIKADSPSEKFLWVDAGKNKSSVRQVPVHPIIQPLVTKLRNDAGADGYLIPGLTVSQPDNNRYKNIGKKIKRLRAKANISEEVDFHSTRRSVAGALERAGVSQDMAARILGHTPTSLTYGLYSGGLKQDQLLEAVKSIHYGDGVEGSLREVITNTFGVCYDL</sequence>
<name>A0A0A0BIW6_9GAMM</name>
<keyword evidence="2" id="KW-0229">DNA integration</keyword>
<evidence type="ECO:0000259" key="5">
    <source>
        <dbReference type="PROSITE" id="PS51898"/>
    </source>
</evidence>
<dbReference type="RefSeq" id="WP_036313937.1">
    <property type="nucleotide sequence ID" value="NZ_JRQD01000003.1"/>
</dbReference>
<comment type="similarity">
    <text evidence="1">Belongs to the 'phage' integrase family.</text>
</comment>
<proteinExistence type="inferred from homology"/>
<dbReference type="InterPro" id="IPR002104">
    <property type="entry name" value="Integrase_catalytic"/>
</dbReference>
<dbReference type="Proteomes" id="UP000029999">
    <property type="component" value="Unassembled WGS sequence"/>
</dbReference>
<dbReference type="GO" id="GO:0006310">
    <property type="term" value="P:DNA recombination"/>
    <property type="evidence" value="ECO:0007669"/>
    <property type="project" value="UniProtKB-KW"/>
</dbReference>
<dbReference type="InterPro" id="IPR013762">
    <property type="entry name" value="Integrase-like_cat_sf"/>
</dbReference>
<dbReference type="PANTHER" id="PTHR30349">
    <property type="entry name" value="PHAGE INTEGRASE-RELATED"/>
    <property type="match status" value="1"/>
</dbReference>
<feature type="domain" description="Tyr recombinase" evidence="5">
    <location>
        <begin position="61"/>
        <end position="238"/>
    </location>
</feature>
<evidence type="ECO:0000313" key="7">
    <source>
        <dbReference type="Proteomes" id="UP000029999"/>
    </source>
</evidence>
<protein>
    <submittedName>
        <fullName evidence="6">Integrase family protein</fullName>
    </submittedName>
</protein>
<dbReference type="PANTHER" id="PTHR30349:SF41">
    <property type="entry name" value="INTEGRASE_RECOMBINASE PROTEIN MJ0367-RELATED"/>
    <property type="match status" value="1"/>
</dbReference>
<dbReference type="PROSITE" id="PS51898">
    <property type="entry name" value="TYR_RECOMBINASE"/>
    <property type="match status" value="1"/>
</dbReference>
<dbReference type="AlphaFoldDB" id="A0A0A0BIW6"/>
<gene>
    <name evidence="6" type="ORF">LP43_1560</name>
</gene>
<dbReference type="STRING" id="392484.LP43_1560"/>
<dbReference type="Pfam" id="PF00589">
    <property type="entry name" value="Phage_integrase"/>
    <property type="match status" value="1"/>
</dbReference>
<dbReference type="EMBL" id="JRQD01000003">
    <property type="protein sequence ID" value="KGM07059.1"/>
    <property type="molecule type" value="Genomic_DNA"/>
</dbReference>
<reference evidence="6 7" key="1">
    <citation type="submission" date="2014-09" db="EMBL/GenBank/DDBJ databases">
        <authorList>
            <person name="Grob C."/>
            <person name="Taubert M."/>
            <person name="Howat A.M."/>
            <person name="Burns O.J."/>
            <person name="Dixon J.L."/>
            <person name="Chen Y."/>
            <person name="Murrell J.C."/>
        </authorList>
    </citation>
    <scope>NUCLEOTIDE SEQUENCE [LARGE SCALE GENOMIC DNA]</scope>
    <source>
        <strain evidence="6">L4</strain>
    </source>
</reference>
<organism evidence="6 7">
    <name type="scientific">Methylophaga thiooxydans</name>
    <dbReference type="NCBI Taxonomy" id="392484"/>
    <lineage>
        <taxon>Bacteria</taxon>
        <taxon>Pseudomonadati</taxon>
        <taxon>Pseudomonadota</taxon>
        <taxon>Gammaproteobacteria</taxon>
        <taxon>Thiotrichales</taxon>
        <taxon>Piscirickettsiaceae</taxon>
        <taxon>Methylophaga</taxon>
    </lineage>
</organism>
<dbReference type="GO" id="GO:0015074">
    <property type="term" value="P:DNA integration"/>
    <property type="evidence" value="ECO:0007669"/>
    <property type="project" value="UniProtKB-KW"/>
</dbReference>
<accession>A0A0A0BIW6</accession>
<dbReference type="SUPFAM" id="SSF56349">
    <property type="entry name" value="DNA breaking-rejoining enzymes"/>
    <property type="match status" value="1"/>
</dbReference>
<keyword evidence="4" id="KW-0233">DNA recombination</keyword>
<dbReference type="InterPro" id="IPR011010">
    <property type="entry name" value="DNA_brk_join_enz"/>
</dbReference>
<dbReference type="InterPro" id="IPR050090">
    <property type="entry name" value="Tyrosine_recombinase_XerCD"/>
</dbReference>
<evidence type="ECO:0000256" key="1">
    <source>
        <dbReference type="ARBA" id="ARBA00008857"/>
    </source>
</evidence>
<evidence type="ECO:0000256" key="3">
    <source>
        <dbReference type="ARBA" id="ARBA00023125"/>
    </source>
</evidence>
<evidence type="ECO:0000256" key="4">
    <source>
        <dbReference type="ARBA" id="ARBA00023172"/>
    </source>
</evidence>
<evidence type="ECO:0000256" key="2">
    <source>
        <dbReference type="ARBA" id="ARBA00022908"/>
    </source>
</evidence>
<keyword evidence="3" id="KW-0238">DNA-binding</keyword>
<evidence type="ECO:0000313" key="6">
    <source>
        <dbReference type="EMBL" id="KGM07059.1"/>
    </source>
</evidence>
<dbReference type="Gene3D" id="1.10.443.10">
    <property type="entry name" value="Intergrase catalytic core"/>
    <property type="match status" value="1"/>
</dbReference>
<dbReference type="GO" id="GO:0003677">
    <property type="term" value="F:DNA binding"/>
    <property type="evidence" value="ECO:0007669"/>
    <property type="project" value="UniProtKB-KW"/>
</dbReference>